<feature type="transmembrane region" description="Helical" evidence="7">
    <location>
        <begin position="238"/>
        <end position="255"/>
    </location>
</feature>
<keyword evidence="9" id="KW-0645">Protease</keyword>
<evidence type="ECO:0000313" key="9">
    <source>
        <dbReference type="EMBL" id="GGM10794.1"/>
    </source>
</evidence>
<dbReference type="AlphaFoldDB" id="A0A917T529"/>
<dbReference type="Proteomes" id="UP000642070">
    <property type="component" value="Unassembled WGS sequence"/>
</dbReference>
<feature type="transmembrane region" description="Helical" evidence="7">
    <location>
        <begin position="70"/>
        <end position="91"/>
    </location>
</feature>
<feature type="transmembrane region" description="Helical" evidence="7">
    <location>
        <begin position="188"/>
        <end position="207"/>
    </location>
</feature>
<evidence type="ECO:0000313" key="10">
    <source>
        <dbReference type="Proteomes" id="UP000642070"/>
    </source>
</evidence>
<dbReference type="InterPro" id="IPR050925">
    <property type="entry name" value="Rhomboid_protease_S54"/>
</dbReference>
<feature type="transmembrane region" description="Helical" evidence="7">
    <location>
        <begin position="261"/>
        <end position="280"/>
    </location>
</feature>
<dbReference type="Gene3D" id="1.20.1540.10">
    <property type="entry name" value="Rhomboid-like"/>
    <property type="match status" value="1"/>
</dbReference>
<evidence type="ECO:0000259" key="8">
    <source>
        <dbReference type="Pfam" id="PF01694"/>
    </source>
</evidence>
<gene>
    <name evidence="9" type="ORF">GCM10007977_009890</name>
</gene>
<dbReference type="GO" id="GO:0006508">
    <property type="term" value="P:proteolysis"/>
    <property type="evidence" value="ECO:0007669"/>
    <property type="project" value="UniProtKB-KW"/>
</dbReference>
<dbReference type="PANTHER" id="PTHR43731">
    <property type="entry name" value="RHOMBOID PROTEASE"/>
    <property type="match status" value="1"/>
</dbReference>
<evidence type="ECO:0000256" key="4">
    <source>
        <dbReference type="ARBA" id="ARBA00022801"/>
    </source>
</evidence>
<evidence type="ECO:0000256" key="2">
    <source>
        <dbReference type="ARBA" id="ARBA00009045"/>
    </source>
</evidence>
<protein>
    <submittedName>
        <fullName evidence="9">Rhomboid family intramembrane serine protease</fullName>
    </submittedName>
</protein>
<dbReference type="Pfam" id="PF01694">
    <property type="entry name" value="Rhomboid"/>
    <property type="match status" value="1"/>
</dbReference>
<dbReference type="GO" id="GO:0016020">
    <property type="term" value="C:membrane"/>
    <property type="evidence" value="ECO:0007669"/>
    <property type="project" value="UniProtKB-SubCell"/>
</dbReference>
<keyword evidence="10" id="KW-1185">Reference proteome</keyword>
<evidence type="ECO:0000256" key="5">
    <source>
        <dbReference type="ARBA" id="ARBA00022989"/>
    </source>
</evidence>
<dbReference type="RefSeq" id="WP_190248487.1">
    <property type="nucleotide sequence ID" value="NZ_BMPI01000004.1"/>
</dbReference>
<organism evidence="9 10">
    <name type="scientific">Dactylosporangium sucinum</name>
    <dbReference type="NCBI Taxonomy" id="1424081"/>
    <lineage>
        <taxon>Bacteria</taxon>
        <taxon>Bacillati</taxon>
        <taxon>Actinomycetota</taxon>
        <taxon>Actinomycetes</taxon>
        <taxon>Micromonosporales</taxon>
        <taxon>Micromonosporaceae</taxon>
        <taxon>Dactylosporangium</taxon>
    </lineage>
</organism>
<comment type="subcellular location">
    <subcellularLocation>
        <location evidence="1">Membrane</location>
        <topology evidence="1">Multi-pass membrane protein</topology>
    </subcellularLocation>
</comment>
<dbReference type="InterPro" id="IPR035952">
    <property type="entry name" value="Rhomboid-like_sf"/>
</dbReference>
<feature type="transmembrane region" description="Helical" evidence="7">
    <location>
        <begin position="213"/>
        <end position="231"/>
    </location>
</feature>
<name>A0A917T529_9ACTN</name>
<dbReference type="InterPro" id="IPR022764">
    <property type="entry name" value="Peptidase_S54_rhomboid_dom"/>
</dbReference>
<sequence length="321" mass="33878">MTQPPANVVPVCYRHPNRETYVRCTRCDRPICPDCMNEASVGFQCPECVRQGARTQRPVRTTFGGGQSGAQGTVTIALIVLNVLVFVAAFISSGKSNAIAGGGLGGLLGGSTPLHEWGALVTYPLGTYTDGPLEGTRVLLPGGMHDGEYYRIFTSMFLHYGLLHLAMNMWALWVLGRPLEAMLGRARFFALYLVSGLGGSIGVYLFAAPTTQTAGASGAIFGLFAALIVVLRRMRRSVAGIVPILILNLVITFSVPGISIAGHLGGMVTGALIAAGLAYAPQRRRALIQTTTVLGVLVVLAVLFAVHTANLTPPAGIPFVQ</sequence>
<evidence type="ECO:0000256" key="1">
    <source>
        <dbReference type="ARBA" id="ARBA00004141"/>
    </source>
</evidence>
<dbReference type="SUPFAM" id="SSF144091">
    <property type="entry name" value="Rhomboid-like"/>
    <property type="match status" value="1"/>
</dbReference>
<dbReference type="GO" id="GO:0004252">
    <property type="term" value="F:serine-type endopeptidase activity"/>
    <property type="evidence" value="ECO:0007669"/>
    <property type="project" value="InterPro"/>
</dbReference>
<comment type="similarity">
    <text evidence="2">Belongs to the peptidase S54 family.</text>
</comment>
<evidence type="ECO:0000256" key="6">
    <source>
        <dbReference type="ARBA" id="ARBA00023136"/>
    </source>
</evidence>
<keyword evidence="4" id="KW-0378">Hydrolase</keyword>
<keyword evidence="5 7" id="KW-1133">Transmembrane helix</keyword>
<reference evidence="9" key="2">
    <citation type="submission" date="2020-09" db="EMBL/GenBank/DDBJ databases">
        <authorList>
            <person name="Sun Q."/>
            <person name="Ohkuma M."/>
        </authorList>
    </citation>
    <scope>NUCLEOTIDE SEQUENCE</scope>
    <source>
        <strain evidence="9">JCM 19831</strain>
    </source>
</reference>
<feature type="transmembrane region" description="Helical" evidence="7">
    <location>
        <begin position="287"/>
        <end position="306"/>
    </location>
</feature>
<reference evidence="9" key="1">
    <citation type="journal article" date="2014" name="Int. J. Syst. Evol. Microbiol.">
        <title>Complete genome sequence of Corynebacterium casei LMG S-19264T (=DSM 44701T), isolated from a smear-ripened cheese.</title>
        <authorList>
            <consortium name="US DOE Joint Genome Institute (JGI-PGF)"/>
            <person name="Walter F."/>
            <person name="Albersmeier A."/>
            <person name="Kalinowski J."/>
            <person name="Ruckert C."/>
        </authorList>
    </citation>
    <scope>NUCLEOTIDE SEQUENCE</scope>
    <source>
        <strain evidence="9">JCM 19831</strain>
    </source>
</reference>
<proteinExistence type="inferred from homology"/>
<evidence type="ECO:0000256" key="3">
    <source>
        <dbReference type="ARBA" id="ARBA00022692"/>
    </source>
</evidence>
<evidence type="ECO:0000256" key="7">
    <source>
        <dbReference type="SAM" id="Phobius"/>
    </source>
</evidence>
<feature type="domain" description="Peptidase S54 rhomboid" evidence="8">
    <location>
        <begin position="147"/>
        <end position="277"/>
    </location>
</feature>
<dbReference type="EMBL" id="BMPI01000004">
    <property type="protein sequence ID" value="GGM10794.1"/>
    <property type="molecule type" value="Genomic_DNA"/>
</dbReference>
<keyword evidence="6 7" id="KW-0472">Membrane</keyword>
<feature type="transmembrane region" description="Helical" evidence="7">
    <location>
        <begin position="157"/>
        <end position="176"/>
    </location>
</feature>
<dbReference type="PANTHER" id="PTHR43731:SF14">
    <property type="entry name" value="PRESENILIN-ASSOCIATED RHOMBOID-LIKE PROTEIN, MITOCHONDRIAL"/>
    <property type="match status" value="1"/>
</dbReference>
<comment type="caution">
    <text evidence="9">The sequence shown here is derived from an EMBL/GenBank/DDBJ whole genome shotgun (WGS) entry which is preliminary data.</text>
</comment>
<accession>A0A917T529</accession>
<keyword evidence="3 7" id="KW-0812">Transmembrane</keyword>